<proteinExistence type="predicted"/>
<dbReference type="AlphaFoldDB" id="A0A4R1G166"/>
<dbReference type="Proteomes" id="UP000294856">
    <property type="component" value="Unassembled WGS sequence"/>
</dbReference>
<dbReference type="EMBL" id="SMFR01000002">
    <property type="protein sequence ID" value="TCJ97401.1"/>
    <property type="molecule type" value="Genomic_DNA"/>
</dbReference>
<evidence type="ECO:0000313" key="3">
    <source>
        <dbReference type="EMBL" id="TCJ97401.1"/>
    </source>
</evidence>
<dbReference type="OrthoDB" id="8026818at2"/>
<organism evidence="3 4">
    <name type="scientific">Nocardia alba</name>
    <dbReference type="NCBI Taxonomy" id="225051"/>
    <lineage>
        <taxon>Bacteria</taxon>
        <taxon>Bacillati</taxon>
        <taxon>Actinomycetota</taxon>
        <taxon>Actinomycetes</taxon>
        <taxon>Mycobacteriales</taxon>
        <taxon>Nocardiaceae</taxon>
        <taxon>Nocardia</taxon>
    </lineage>
</organism>
<evidence type="ECO:0000259" key="2">
    <source>
        <dbReference type="Pfam" id="PF14361"/>
    </source>
</evidence>
<feature type="domain" description="RsbT co-antagonist protein RsbRD N-terminal" evidence="2">
    <location>
        <begin position="19"/>
        <end position="155"/>
    </location>
</feature>
<accession>A0A4R1G166</accession>
<dbReference type="InterPro" id="IPR025736">
    <property type="entry name" value="PucR_C-HTH_dom"/>
</dbReference>
<evidence type="ECO:0000259" key="1">
    <source>
        <dbReference type="Pfam" id="PF13556"/>
    </source>
</evidence>
<gene>
    <name evidence="3" type="ORF">DFR71_3443</name>
</gene>
<dbReference type="Gene3D" id="1.10.10.2840">
    <property type="entry name" value="PucR C-terminal helix-turn-helix domain"/>
    <property type="match status" value="1"/>
</dbReference>
<dbReference type="Pfam" id="PF13556">
    <property type="entry name" value="HTH_30"/>
    <property type="match status" value="1"/>
</dbReference>
<protein>
    <submittedName>
        <fullName evidence="3">PucR-like helix-turn-helix protein</fullName>
    </submittedName>
</protein>
<dbReference type="InterPro" id="IPR025751">
    <property type="entry name" value="RsbRD_N_dom"/>
</dbReference>
<reference evidence="3 4" key="1">
    <citation type="submission" date="2019-03" db="EMBL/GenBank/DDBJ databases">
        <title>Genomic Encyclopedia of Type Strains, Phase IV (KMG-IV): sequencing the most valuable type-strain genomes for metagenomic binning, comparative biology and taxonomic classification.</title>
        <authorList>
            <person name="Goeker M."/>
        </authorList>
    </citation>
    <scope>NUCLEOTIDE SEQUENCE [LARGE SCALE GENOMIC DNA]</scope>
    <source>
        <strain evidence="3 4">DSM 44684</strain>
    </source>
</reference>
<comment type="caution">
    <text evidence="3">The sequence shown here is derived from an EMBL/GenBank/DDBJ whole genome shotgun (WGS) entry which is preliminary data.</text>
</comment>
<keyword evidence="4" id="KW-1185">Reference proteome</keyword>
<dbReference type="InterPro" id="IPR051448">
    <property type="entry name" value="CdaR-like_regulators"/>
</dbReference>
<dbReference type="InterPro" id="IPR042070">
    <property type="entry name" value="PucR_C-HTH_sf"/>
</dbReference>
<evidence type="ECO:0000313" key="4">
    <source>
        <dbReference type="Proteomes" id="UP000294856"/>
    </source>
</evidence>
<dbReference type="PANTHER" id="PTHR33744">
    <property type="entry name" value="CARBOHYDRATE DIACID REGULATOR"/>
    <property type="match status" value="1"/>
</dbReference>
<dbReference type="Pfam" id="PF14361">
    <property type="entry name" value="RsbRD_N"/>
    <property type="match status" value="1"/>
</dbReference>
<sequence length="393" mass="42603">MTIPSDNGEWRPTLHDVAALTDQLVSHFIDEVATCDISPGTPMATNLAAITRTSLEIAQAMLEGRDIAHELGELANIAVEWAREGVPIDPVLHGFHEGVRIIVGQLFDQYQDCTRETLIDGFRIAMTINDQLCTTVAHAYIGEHGGVTSGQDAERTLTSALLAGQWTSSPARKCGIPVADTYSVLAIAIRVHPDAGIALHYLRRLRKALSQRSDGKALARLSVDGGTVLIPAEAVAEHDLDALVAALAAAAQVELVAAVVSASAADVASAAKTAHEILDVVERLECAPGLYRFGQLALEYQLSRPGHGLSRLGELLAPLDEHPELRRTLRVHISNNLNRAQTARVMNIHTNTVDYRLRRIARLTGLNPARASDLWQLRSAMVARDCRDDDPEY</sequence>
<name>A0A4R1G166_9NOCA</name>
<feature type="domain" description="PucR C-terminal helix-turn-helix" evidence="1">
    <location>
        <begin position="325"/>
        <end position="381"/>
    </location>
</feature>
<dbReference type="STRING" id="1210063.GCA_001612665_01104"/>